<evidence type="ECO:0000313" key="1">
    <source>
        <dbReference type="EMBL" id="ETR73061.1"/>
    </source>
</evidence>
<comment type="caution">
    <text evidence="1">The sequence shown here is derived from an EMBL/GenBank/DDBJ whole genome shotgun (WGS) entry which is preliminary data.</text>
</comment>
<evidence type="ECO:0000313" key="2">
    <source>
        <dbReference type="Proteomes" id="UP000189670"/>
    </source>
</evidence>
<sequence>MIDADGDPIQIAAVSDHFEIKARAINNRLNIIPNSPSVRTKAEITITATANNKQTKTSFCVFVAKQRVDLGTDFEIKGIFSDQSNINRHPVILSGHCRVSGFNGFKNQAFFIEILDNNQQVIMPASDYAIENYYNGLYYIQTRLKAGKRYFPYISGQSDQYSVSVSCPDSYLDKDYVENVLWAY</sequence>
<dbReference type="AlphaFoldDB" id="A0A1V1PDW1"/>
<protein>
    <submittedName>
        <fullName evidence="1">Uncharacterized protein</fullName>
    </submittedName>
</protein>
<accession>A0A1V1PDW1</accession>
<organism evidence="1 2">
    <name type="scientific">Candidatus Magnetoglobus multicellularis str. Araruama</name>
    <dbReference type="NCBI Taxonomy" id="890399"/>
    <lineage>
        <taxon>Bacteria</taxon>
        <taxon>Pseudomonadati</taxon>
        <taxon>Thermodesulfobacteriota</taxon>
        <taxon>Desulfobacteria</taxon>
        <taxon>Desulfobacterales</taxon>
        <taxon>Desulfobacteraceae</taxon>
        <taxon>Candidatus Magnetoglobus</taxon>
    </lineage>
</organism>
<dbReference type="Proteomes" id="UP000189670">
    <property type="component" value="Unassembled WGS sequence"/>
</dbReference>
<reference evidence="2" key="1">
    <citation type="submission" date="2012-11" db="EMBL/GenBank/DDBJ databases">
        <authorList>
            <person name="Lucero-Rivera Y.E."/>
            <person name="Tovar-Ramirez D."/>
        </authorList>
    </citation>
    <scope>NUCLEOTIDE SEQUENCE [LARGE SCALE GENOMIC DNA]</scope>
    <source>
        <strain evidence="2">Araruama</strain>
    </source>
</reference>
<name>A0A1V1PDW1_9BACT</name>
<dbReference type="EMBL" id="ATBP01000091">
    <property type="protein sequence ID" value="ETR73061.1"/>
    <property type="molecule type" value="Genomic_DNA"/>
</dbReference>
<gene>
    <name evidence="1" type="ORF">OMM_01240</name>
</gene>
<proteinExistence type="predicted"/>